<dbReference type="PANTHER" id="PTHR45913">
    <property type="entry name" value="EPM2A-INTERACTING PROTEIN 1"/>
    <property type="match status" value="1"/>
</dbReference>
<keyword evidence="3" id="KW-1185">Reference proteome</keyword>
<dbReference type="AlphaFoldDB" id="A0A8C6PPC4"/>
<evidence type="ECO:0000313" key="3">
    <source>
        <dbReference type="Proteomes" id="UP000694548"/>
    </source>
</evidence>
<evidence type="ECO:0000256" key="1">
    <source>
        <dbReference type="SAM" id="MobiDB-lite"/>
    </source>
</evidence>
<reference evidence="2" key="1">
    <citation type="submission" date="2014-08" db="EMBL/GenBank/DDBJ databases">
        <authorList>
            <person name="Senf B."/>
            <person name="Petzold A."/>
            <person name="Downie B.R."/>
            <person name="Koch P."/>
            <person name="Platzer M."/>
        </authorList>
    </citation>
    <scope>NUCLEOTIDE SEQUENCE [LARGE SCALE GENOMIC DNA]</scope>
    <source>
        <strain evidence="2">GRZ</strain>
    </source>
</reference>
<dbReference type="PANTHER" id="PTHR45913:SF21">
    <property type="entry name" value="DUF4371 DOMAIN-CONTAINING PROTEIN"/>
    <property type="match status" value="1"/>
</dbReference>
<dbReference type="Proteomes" id="UP000694548">
    <property type="component" value="Chromosome sgr13"/>
</dbReference>
<dbReference type="Ensembl" id="ENSNFUT00015048823.1">
    <property type="protein sequence ID" value="ENSNFUP00015046779.1"/>
    <property type="gene ID" value="ENSNFUG00015022154.1"/>
</dbReference>
<dbReference type="GeneTree" id="ENSGT00950000182812"/>
<sequence>MAARGPHPARGPYPAGPPHPIPQPPMEKNCDAKPLCLLCHESLSVLKEYNIQRHHTEKHQTFGAQFPKGTSERASKVQSLLASYNRSSSTIVRACTAQEKATAASLRVSLILAKKKRPFTDSETVEERMLAVLDEVISDEKIKTSVTAAVKSVPLSDTSNVRRVEILAMDLFDSLIKDLNKAPVMSIAVDESTDRSDTAQLCVYVRLFDSDCARFREELLCLLPLKGHTTGEVFFDKISTFFQNNGLDRTRVCLLVTDGAPSMAGRINGLAARWSAVAPGMKSLHCIVHQAVLCAKLSRHFKTVMDNVMATINFIRATSSLQHRLFRQLLSDISAEHNGLLQHNDVRWLSKQQTKKKAEAHLNRMIDSSFMSDVCFLSDLFKHLNQLNLGLQGRDKTVIELVEQTSAFQAKLNIFTADLTGERMLHFPTLRKATSPPKVTAEMTGLVAKLKDSFASRLEDLSLTTEAMQLMKDPFAAIAEETCAQMAPLSFGVRSMPISSQTSRMYLSMFGSTYICESSFSHMNAIKTNLRSSLSESFLHYCLHIALSSYEPTFHFLFKTKSATSHTKVARITVELCLLLMFI</sequence>
<feature type="region of interest" description="Disordered" evidence="1">
    <location>
        <begin position="1"/>
        <end position="26"/>
    </location>
</feature>
<organism evidence="2 3">
    <name type="scientific">Nothobranchius furzeri</name>
    <name type="common">Turquoise killifish</name>
    <dbReference type="NCBI Taxonomy" id="105023"/>
    <lineage>
        <taxon>Eukaryota</taxon>
        <taxon>Metazoa</taxon>
        <taxon>Chordata</taxon>
        <taxon>Craniata</taxon>
        <taxon>Vertebrata</taxon>
        <taxon>Euteleostomi</taxon>
        <taxon>Actinopterygii</taxon>
        <taxon>Neopterygii</taxon>
        <taxon>Teleostei</taxon>
        <taxon>Neoteleostei</taxon>
        <taxon>Acanthomorphata</taxon>
        <taxon>Ovalentaria</taxon>
        <taxon>Atherinomorphae</taxon>
        <taxon>Cyprinodontiformes</taxon>
        <taxon>Nothobranchiidae</taxon>
        <taxon>Nothobranchius</taxon>
    </lineage>
</organism>
<dbReference type="SUPFAM" id="SSF53098">
    <property type="entry name" value="Ribonuclease H-like"/>
    <property type="match status" value="1"/>
</dbReference>
<evidence type="ECO:0000313" key="2">
    <source>
        <dbReference type="Ensembl" id="ENSNFUP00015046779.1"/>
    </source>
</evidence>
<evidence type="ECO:0008006" key="4">
    <source>
        <dbReference type="Google" id="ProtNLM"/>
    </source>
</evidence>
<reference evidence="2" key="3">
    <citation type="submission" date="2025-09" db="UniProtKB">
        <authorList>
            <consortium name="Ensembl"/>
        </authorList>
    </citation>
    <scope>IDENTIFICATION</scope>
</reference>
<reference evidence="2" key="2">
    <citation type="submission" date="2025-08" db="UniProtKB">
        <authorList>
            <consortium name="Ensembl"/>
        </authorList>
    </citation>
    <scope>IDENTIFICATION</scope>
</reference>
<proteinExistence type="predicted"/>
<dbReference type="InterPro" id="IPR012337">
    <property type="entry name" value="RNaseH-like_sf"/>
</dbReference>
<feature type="compositionally biased region" description="Pro residues" evidence="1">
    <location>
        <begin position="9"/>
        <end position="25"/>
    </location>
</feature>
<protein>
    <recommendedName>
        <fullName evidence="4">DUF4371 domain-containing protein</fullName>
    </recommendedName>
</protein>
<accession>A0A8C6PPC4</accession>
<name>A0A8C6PPC4_NOTFU</name>